<accession>A0A9P0CHX3</accession>
<keyword evidence="3" id="KW-1185">Reference proteome</keyword>
<reference evidence="2" key="1">
    <citation type="submission" date="2022-01" db="EMBL/GenBank/DDBJ databases">
        <authorList>
            <person name="King R."/>
        </authorList>
    </citation>
    <scope>NUCLEOTIDE SEQUENCE</scope>
</reference>
<keyword evidence="1" id="KW-0175">Coiled coil</keyword>
<protein>
    <submittedName>
        <fullName evidence="2">Uncharacterized protein</fullName>
    </submittedName>
</protein>
<proteinExistence type="predicted"/>
<gene>
    <name evidence="2" type="ORF">PSYICH_LOCUS232</name>
</gene>
<dbReference type="EMBL" id="OV651813">
    <property type="protein sequence ID" value="CAH1099675.1"/>
    <property type="molecule type" value="Genomic_DNA"/>
</dbReference>
<evidence type="ECO:0000313" key="3">
    <source>
        <dbReference type="Proteomes" id="UP001153636"/>
    </source>
</evidence>
<dbReference type="OrthoDB" id="6776127at2759"/>
<evidence type="ECO:0000313" key="2">
    <source>
        <dbReference type="EMBL" id="CAH1099675.1"/>
    </source>
</evidence>
<dbReference type="AlphaFoldDB" id="A0A9P0CHX3"/>
<feature type="coiled-coil region" evidence="1">
    <location>
        <begin position="88"/>
        <end position="115"/>
    </location>
</feature>
<dbReference type="Proteomes" id="UP001153636">
    <property type="component" value="Chromosome 1"/>
</dbReference>
<sequence length="188" mass="21744">MLFKYYSRSANGHFHSLLEARRSAKTTADTTKDYIDGGKSVADLHRDYVANCKARNVLYGNYVLYHRIFTSEYNINFFQPKKDQCEDCTASEEENAILKQKYEEHQEEKKHDKNNTDYTCVVAMYDLQGTLPCPRGEVSNFYYVSNNKLNTINFTVYDIKIKRCSVSSGMKVKECAVSMRLVPVYSNT</sequence>
<name>A0A9P0CHX3_9CUCU</name>
<evidence type="ECO:0000256" key="1">
    <source>
        <dbReference type="SAM" id="Coils"/>
    </source>
</evidence>
<organism evidence="2 3">
    <name type="scientific">Psylliodes chrysocephalus</name>
    <dbReference type="NCBI Taxonomy" id="3402493"/>
    <lineage>
        <taxon>Eukaryota</taxon>
        <taxon>Metazoa</taxon>
        <taxon>Ecdysozoa</taxon>
        <taxon>Arthropoda</taxon>
        <taxon>Hexapoda</taxon>
        <taxon>Insecta</taxon>
        <taxon>Pterygota</taxon>
        <taxon>Neoptera</taxon>
        <taxon>Endopterygota</taxon>
        <taxon>Coleoptera</taxon>
        <taxon>Polyphaga</taxon>
        <taxon>Cucujiformia</taxon>
        <taxon>Chrysomeloidea</taxon>
        <taxon>Chrysomelidae</taxon>
        <taxon>Galerucinae</taxon>
        <taxon>Alticini</taxon>
        <taxon>Psylliodes</taxon>
    </lineage>
</organism>